<dbReference type="PANTHER" id="PTHR42718">
    <property type="entry name" value="MAJOR FACILITATOR SUPERFAMILY MULTIDRUG TRANSPORTER MFSC"/>
    <property type="match status" value="1"/>
</dbReference>
<dbReference type="InterPro" id="IPR005829">
    <property type="entry name" value="Sugar_transporter_CS"/>
</dbReference>
<dbReference type="InterPro" id="IPR020846">
    <property type="entry name" value="MFS_dom"/>
</dbReference>
<dbReference type="Gene3D" id="1.20.1250.20">
    <property type="entry name" value="MFS general substrate transporter like domains"/>
    <property type="match status" value="1"/>
</dbReference>
<dbReference type="EMBL" id="LR134476">
    <property type="protein sequence ID" value="VEI12676.1"/>
    <property type="molecule type" value="Genomic_DNA"/>
</dbReference>
<dbReference type="PROSITE" id="PS00217">
    <property type="entry name" value="SUGAR_TRANSPORT_2"/>
    <property type="match status" value="1"/>
</dbReference>
<feature type="transmembrane region" description="Helical" evidence="5">
    <location>
        <begin position="31"/>
        <end position="47"/>
    </location>
</feature>
<evidence type="ECO:0000256" key="5">
    <source>
        <dbReference type="SAM" id="Phobius"/>
    </source>
</evidence>
<name>A0A448PCM6_9ACTO</name>
<gene>
    <name evidence="7" type="primary">hsrA</name>
    <name evidence="7" type="ORF">NCTC13354_00365</name>
</gene>
<feature type="transmembrane region" description="Helical" evidence="5">
    <location>
        <begin position="455"/>
        <end position="476"/>
    </location>
</feature>
<dbReference type="InterPro" id="IPR036259">
    <property type="entry name" value="MFS_trans_sf"/>
</dbReference>
<feature type="transmembrane region" description="Helical" evidence="5">
    <location>
        <begin position="482"/>
        <end position="507"/>
    </location>
</feature>
<evidence type="ECO:0000256" key="4">
    <source>
        <dbReference type="ARBA" id="ARBA00023136"/>
    </source>
</evidence>
<dbReference type="Proteomes" id="UP000269542">
    <property type="component" value="Chromosome"/>
</dbReference>
<evidence type="ECO:0000256" key="1">
    <source>
        <dbReference type="ARBA" id="ARBA00004651"/>
    </source>
</evidence>
<feature type="transmembrane region" description="Helical" evidence="5">
    <location>
        <begin position="251"/>
        <end position="268"/>
    </location>
</feature>
<reference evidence="7 8" key="1">
    <citation type="submission" date="2018-12" db="EMBL/GenBank/DDBJ databases">
        <authorList>
            <consortium name="Pathogen Informatics"/>
        </authorList>
    </citation>
    <scope>NUCLEOTIDE SEQUENCE [LARGE SCALE GENOMIC DNA]</scope>
    <source>
        <strain evidence="7 8">NCTC13354</strain>
    </source>
</reference>
<evidence type="ECO:0000313" key="8">
    <source>
        <dbReference type="Proteomes" id="UP000269542"/>
    </source>
</evidence>
<feature type="domain" description="Major facilitator superfamily (MFS) profile" evidence="6">
    <location>
        <begin position="31"/>
        <end position="511"/>
    </location>
</feature>
<protein>
    <submittedName>
        <fullName evidence="7">High-copy suppressor of rspA</fullName>
    </submittedName>
</protein>
<keyword evidence="4 5" id="KW-0472">Membrane</keyword>
<evidence type="ECO:0000259" key="6">
    <source>
        <dbReference type="PROSITE" id="PS50850"/>
    </source>
</evidence>
<dbReference type="GO" id="GO:0022857">
    <property type="term" value="F:transmembrane transporter activity"/>
    <property type="evidence" value="ECO:0007669"/>
    <property type="project" value="InterPro"/>
</dbReference>
<dbReference type="Pfam" id="PF07690">
    <property type="entry name" value="MFS_1"/>
    <property type="match status" value="1"/>
</dbReference>
<evidence type="ECO:0000313" key="7">
    <source>
        <dbReference type="EMBL" id="VEI12676.1"/>
    </source>
</evidence>
<keyword evidence="8" id="KW-1185">Reference proteome</keyword>
<feature type="transmembrane region" description="Helical" evidence="5">
    <location>
        <begin position="274"/>
        <end position="292"/>
    </location>
</feature>
<feature type="transmembrane region" description="Helical" evidence="5">
    <location>
        <begin position="408"/>
        <end position="425"/>
    </location>
</feature>
<feature type="transmembrane region" description="Helical" evidence="5">
    <location>
        <begin position="312"/>
        <end position="339"/>
    </location>
</feature>
<dbReference type="KEGG" id="tbw:NCTC13354_00365"/>
<dbReference type="PANTHER" id="PTHR42718:SF39">
    <property type="entry name" value="ACTINORHODIN TRANSPORTER-RELATED"/>
    <property type="match status" value="1"/>
</dbReference>
<evidence type="ECO:0000256" key="3">
    <source>
        <dbReference type="ARBA" id="ARBA00022989"/>
    </source>
</evidence>
<feature type="transmembrane region" description="Helical" evidence="5">
    <location>
        <begin position="67"/>
        <end position="85"/>
    </location>
</feature>
<evidence type="ECO:0000256" key="2">
    <source>
        <dbReference type="ARBA" id="ARBA00022692"/>
    </source>
</evidence>
<keyword evidence="2 5" id="KW-0812">Transmembrane</keyword>
<feature type="transmembrane region" description="Helical" evidence="5">
    <location>
        <begin position="382"/>
        <end position="402"/>
    </location>
</feature>
<feature type="transmembrane region" description="Helical" evidence="5">
    <location>
        <begin position="97"/>
        <end position="114"/>
    </location>
</feature>
<dbReference type="GO" id="GO:0005886">
    <property type="term" value="C:plasma membrane"/>
    <property type="evidence" value="ECO:0007669"/>
    <property type="project" value="UniProtKB-SubCell"/>
</dbReference>
<accession>A0A448PCM6</accession>
<feature type="transmembrane region" description="Helical" evidence="5">
    <location>
        <begin position="155"/>
        <end position="181"/>
    </location>
</feature>
<dbReference type="AlphaFoldDB" id="A0A448PCM6"/>
<organism evidence="7 8">
    <name type="scientific">Trueperella bialowiezensis</name>
    <dbReference type="NCBI Taxonomy" id="312285"/>
    <lineage>
        <taxon>Bacteria</taxon>
        <taxon>Bacillati</taxon>
        <taxon>Actinomycetota</taxon>
        <taxon>Actinomycetes</taxon>
        <taxon>Actinomycetales</taxon>
        <taxon>Actinomycetaceae</taxon>
        <taxon>Trueperella</taxon>
    </lineage>
</organism>
<dbReference type="CDD" id="cd17321">
    <property type="entry name" value="MFS_MMR_MDR_like"/>
    <property type="match status" value="1"/>
</dbReference>
<feature type="transmembrane region" description="Helical" evidence="5">
    <location>
        <begin position="126"/>
        <end position="143"/>
    </location>
</feature>
<dbReference type="Gene3D" id="1.20.1720.10">
    <property type="entry name" value="Multidrug resistance protein D"/>
    <property type="match status" value="1"/>
</dbReference>
<feature type="transmembrane region" description="Helical" evidence="5">
    <location>
        <begin position="187"/>
        <end position="209"/>
    </location>
</feature>
<keyword evidence="3 5" id="KW-1133">Transmembrane helix</keyword>
<dbReference type="SUPFAM" id="SSF103473">
    <property type="entry name" value="MFS general substrate transporter"/>
    <property type="match status" value="1"/>
</dbReference>
<sequence length="517" mass="55455">MTTPKQPNQVGDNPRYFSVAGSDRVYDRNKLLAVLLVPLMMTLMQISSVNNTLSAMGQAVEASDAQLQWVLSGYALAVGIVLVPAGRIGDIFGRSSVFAIGLGIFTVASLLVGLSDDATLLNIMRLVQGFGAGVLSPQTTGLIQQYFTGHARARAFSLFGLVVAMSVAVGPLMSGVMIGSLGRELGWRWAFIINFPLGILGLVLAFMWLPFGKERRHVGPNKDRARAEHIEKQKARGVPYTKRVRVDLDPVGMLILVLAVLCIMLPFMSTGLAWVWALLPVGVLLTVAWVAWERWYKNRGREPMVDLDLFRIKTFSFSAAISAAQFLGTTSIFAVLALFLQRGLDTTALQVGLVSLPNALISGYAAMWAGKRAVEHGREIQVFALGLMFLGVLSSIGVVWGIRAGASFWWLIIPLSVLGFGQGAMGSANQTQSMLDVPPASGGTAGGVTQTGQRIATAIGNAVITAVFFLGQRMIAGLDGSYLGIALAYTVVLVFITLALIIAIAFLRHGRTKRKAS</sequence>
<proteinExistence type="predicted"/>
<dbReference type="OrthoDB" id="9781469at2"/>
<comment type="subcellular location">
    <subcellularLocation>
        <location evidence="1">Cell membrane</location>
        <topology evidence="1">Multi-pass membrane protein</topology>
    </subcellularLocation>
</comment>
<dbReference type="RefSeq" id="WP_126415861.1">
    <property type="nucleotide sequence ID" value="NZ_LR134476.1"/>
</dbReference>
<dbReference type="InterPro" id="IPR011701">
    <property type="entry name" value="MFS"/>
</dbReference>
<feature type="transmembrane region" description="Helical" evidence="5">
    <location>
        <begin position="351"/>
        <end position="370"/>
    </location>
</feature>
<dbReference type="PROSITE" id="PS50850">
    <property type="entry name" value="MFS"/>
    <property type="match status" value="1"/>
</dbReference>